<feature type="non-terminal residue" evidence="2">
    <location>
        <position position="1"/>
    </location>
</feature>
<feature type="domain" description="Molybdopterin dinucleotide-binding" evidence="1">
    <location>
        <begin position="153"/>
        <end position="258"/>
    </location>
</feature>
<gene>
    <name evidence="2" type="ORF">FXB40_46960</name>
</gene>
<dbReference type="GO" id="GO:0016491">
    <property type="term" value="F:oxidoreductase activity"/>
    <property type="evidence" value="ECO:0007669"/>
    <property type="project" value="InterPro"/>
</dbReference>
<dbReference type="InterPro" id="IPR009010">
    <property type="entry name" value="Asp_de-COase-like_dom_sf"/>
</dbReference>
<sequence>RSALVHGEISYILPCLGRTEIDLQETGQQAVAVEDSTGCMHGSRGQARPASPDLLSEPRIVAELAKATVSGRTTIPWDDWIADYARIRDAIASTYPDIFHDFNERMWKPGGFHRPIAARQRSWKTKTGKANFIVPTSLVTDIDTSPEARDVVQLITLRSNGQFNTTIYSYDDRFRGIYGSRLVVLMHRNDIERWGLKEGLTVTLTTAVDDGVDRQVSGLRVVAYDIPEGCIAGYFPECNPLLPLWHHEEKAKTPAAKSIPVRVKAEAAAV</sequence>
<dbReference type="InterPro" id="IPR037951">
    <property type="entry name" value="MopB_CT_YdeP"/>
</dbReference>
<dbReference type="EMBL" id="VSSS01000113">
    <property type="protein sequence ID" value="TYL82902.1"/>
    <property type="molecule type" value="Genomic_DNA"/>
</dbReference>
<dbReference type="Pfam" id="PF01568">
    <property type="entry name" value="Molydop_binding"/>
    <property type="match status" value="1"/>
</dbReference>
<keyword evidence="3" id="KW-1185">Reference proteome</keyword>
<dbReference type="AlphaFoldDB" id="A0A5D3K8S9"/>
<dbReference type="Proteomes" id="UP000324758">
    <property type="component" value="Unassembled WGS sequence"/>
</dbReference>
<evidence type="ECO:0000259" key="1">
    <source>
        <dbReference type="Pfam" id="PF01568"/>
    </source>
</evidence>
<comment type="caution">
    <text evidence="2">The sequence shown here is derived from an EMBL/GenBank/DDBJ whole genome shotgun (WGS) entry which is preliminary data.</text>
</comment>
<dbReference type="SUPFAM" id="SSF53706">
    <property type="entry name" value="Formate dehydrogenase/DMSO reductase, domains 1-3"/>
    <property type="match status" value="1"/>
</dbReference>
<reference evidence="2 3" key="1">
    <citation type="submission" date="2019-08" db="EMBL/GenBank/DDBJ databases">
        <title>Bradyrhizobium hipponensis sp. nov., a rhizobium isolated from a Lupinus angustifolius root nodule in Tunisia.</title>
        <authorList>
            <person name="Off K."/>
            <person name="Rejili M."/>
            <person name="Mars M."/>
            <person name="Brachmann A."/>
            <person name="Marin M."/>
        </authorList>
    </citation>
    <scope>NUCLEOTIDE SEQUENCE [LARGE SCALE GENOMIC DNA]</scope>
    <source>
        <strain evidence="2 3">CTAW71</strain>
    </source>
</reference>
<name>A0A5D3K8S9_9BRAD</name>
<organism evidence="2 3">
    <name type="scientific">Bradyrhizobium rifense</name>
    <dbReference type="NCBI Taxonomy" id="515499"/>
    <lineage>
        <taxon>Bacteria</taxon>
        <taxon>Pseudomonadati</taxon>
        <taxon>Pseudomonadota</taxon>
        <taxon>Alphaproteobacteria</taxon>
        <taxon>Hyphomicrobiales</taxon>
        <taxon>Nitrobacteraceae</taxon>
        <taxon>Bradyrhizobium</taxon>
    </lineage>
</organism>
<dbReference type="SUPFAM" id="SSF50692">
    <property type="entry name" value="ADC-like"/>
    <property type="match status" value="1"/>
</dbReference>
<dbReference type="CDD" id="cd02787">
    <property type="entry name" value="MopB_CT_ydeP"/>
    <property type="match status" value="1"/>
</dbReference>
<accession>A0A5D3K8S9</accession>
<dbReference type="RefSeq" id="WP_283813024.1">
    <property type="nucleotide sequence ID" value="NZ_VSSS01000113.1"/>
</dbReference>
<proteinExistence type="predicted"/>
<evidence type="ECO:0000313" key="3">
    <source>
        <dbReference type="Proteomes" id="UP000324758"/>
    </source>
</evidence>
<evidence type="ECO:0000313" key="2">
    <source>
        <dbReference type="EMBL" id="TYL82902.1"/>
    </source>
</evidence>
<dbReference type="GO" id="GO:0043546">
    <property type="term" value="F:molybdopterin cofactor binding"/>
    <property type="evidence" value="ECO:0007669"/>
    <property type="project" value="InterPro"/>
</dbReference>
<dbReference type="InterPro" id="IPR006657">
    <property type="entry name" value="MoPterin_dinucl-bd_dom"/>
</dbReference>
<protein>
    <submittedName>
        <fullName evidence="2">Formate dehydrogenase</fullName>
    </submittedName>
</protein>